<evidence type="ECO:0000313" key="2">
    <source>
        <dbReference type="EMBL" id="MET4561107.1"/>
    </source>
</evidence>
<feature type="transmembrane region" description="Helical" evidence="1">
    <location>
        <begin position="20"/>
        <end position="39"/>
    </location>
</feature>
<evidence type="ECO:0000313" key="3">
    <source>
        <dbReference type="Proteomes" id="UP001549363"/>
    </source>
</evidence>
<sequence length="229" mass="25426">MLNLMRLEMKKYQLGSYVKAAIIANFVIAGFMFMILFISKIEEDSAIENYQIALTVIDSFVRGVFIVFAATLIAKLIIGEYKNRTITTAFMYPIKRKKLIAAKLAIVIIFTFVAIIVSNVFITTIFCLVSTTYQLIPDTLTTTVVMQQIPSMFMNAIAATGMSLIPLYFGMKKYSIPTTILSSLLIVMVVSSNTGNFSLNDIIVIPITLAIIGIIIAYLSIRNIESVDV</sequence>
<accession>A0ABV2PJI1</accession>
<feature type="transmembrane region" description="Helical" evidence="1">
    <location>
        <begin position="99"/>
        <end position="132"/>
    </location>
</feature>
<feature type="transmembrane region" description="Helical" evidence="1">
    <location>
        <begin position="176"/>
        <end position="196"/>
    </location>
</feature>
<reference evidence="2 3" key="1">
    <citation type="submission" date="2024-06" db="EMBL/GenBank/DDBJ databases">
        <title>Sorghum-associated microbial communities from plants grown in Nebraska, USA.</title>
        <authorList>
            <person name="Schachtman D."/>
        </authorList>
    </citation>
    <scope>NUCLEOTIDE SEQUENCE [LARGE SCALE GENOMIC DNA]</scope>
    <source>
        <strain evidence="2 3">736</strain>
    </source>
</reference>
<name>A0ABV2PJI1_9BACI</name>
<keyword evidence="1" id="KW-1133">Transmembrane helix</keyword>
<feature type="transmembrane region" description="Helical" evidence="1">
    <location>
        <begin position="152"/>
        <end position="169"/>
    </location>
</feature>
<dbReference type="RefSeq" id="WP_354471841.1">
    <property type="nucleotide sequence ID" value="NZ_JBEPSB010000009.1"/>
</dbReference>
<protein>
    <submittedName>
        <fullName evidence="2">ABC-type transport system involved in multi-copper enzyme maturation permease subunit</fullName>
    </submittedName>
</protein>
<dbReference type="EMBL" id="JBEPSB010000009">
    <property type="protein sequence ID" value="MET4561107.1"/>
    <property type="molecule type" value="Genomic_DNA"/>
</dbReference>
<dbReference type="Pfam" id="PF12679">
    <property type="entry name" value="ABC2_membrane_2"/>
    <property type="match status" value="1"/>
</dbReference>
<keyword evidence="3" id="KW-1185">Reference proteome</keyword>
<feature type="transmembrane region" description="Helical" evidence="1">
    <location>
        <begin position="202"/>
        <end position="221"/>
    </location>
</feature>
<evidence type="ECO:0000256" key="1">
    <source>
        <dbReference type="SAM" id="Phobius"/>
    </source>
</evidence>
<gene>
    <name evidence="2" type="ORF">ABIA69_002252</name>
</gene>
<keyword evidence="1" id="KW-0812">Transmembrane</keyword>
<organism evidence="2 3">
    <name type="scientific">Lysinibacillus parviboronicapiens</name>
    <dbReference type="NCBI Taxonomy" id="436516"/>
    <lineage>
        <taxon>Bacteria</taxon>
        <taxon>Bacillati</taxon>
        <taxon>Bacillota</taxon>
        <taxon>Bacilli</taxon>
        <taxon>Bacillales</taxon>
        <taxon>Bacillaceae</taxon>
        <taxon>Lysinibacillus</taxon>
    </lineage>
</organism>
<comment type="caution">
    <text evidence="2">The sequence shown here is derived from an EMBL/GenBank/DDBJ whole genome shotgun (WGS) entry which is preliminary data.</text>
</comment>
<keyword evidence="1" id="KW-0472">Membrane</keyword>
<dbReference type="Proteomes" id="UP001549363">
    <property type="component" value="Unassembled WGS sequence"/>
</dbReference>
<feature type="transmembrane region" description="Helical" evidence="1">
    <location>
        <begin position="59"/>
        <end position="78"/>
    </location>
</feature>
<proteinExistence type="predicted"/>